<dbReference type="RefSeq" id="XP_001642845.1">
    <property type="nucleotide sequence ID" value="XM_001642795.1"/>
</dbReference>
<dbReference type="AlphaFoldDB" id="A7TRY2"/>
<accession>A7TRY2</accession>
<dbReference type="GeneID" id="5543023"/>
<gene>
    <name evidence="1" type="ORF">Kpol_387p13</name>
</gene>
<dbReference type="EMBL" id="DS480490">
    <property type="protein sequence ID" value="EDO14987.1"/>
    <property type="molecule type" value="Genomic_DNA"/>
</dbReference>
<dbReference type="OMA" id="TFATHAN"/>
<keyword evidence="2" id="KW-1185">Reference proteome</keyword>
<dbReference type="PANTHER" id="PTHR10826:SF1">
    <property type="entry name" value="COMPLEMENT COMPONENT 1 Q SUBCOMPONENT-BINDING PROTEIN, MITOCHONDRIAL"/>
    <property type="match status" value="1"/>
</dbReference>
<name>A7TRY2_VANPO</name>
<dbReference type="HOGENOM" id="CLU_072692_0_1_1"/>
<dbReference type="FunCoup" id="A7TRY2">
    <property type="interactions" value="605"/>
</dbReference>
<proteinExistence type="predicted"/>
<dbReference type="STRING" id="436907.A7TRY2"/>
<dbReference type="KEGG" id="vpo:Kpol_387p13"/>
<dbReference type="eggNOG" id="KOG2536">
    <property type="taxonomic scope" value="Eukaryota"/>
</dbReference>
<dbReference type="GO" id="GO:0005759">
    <property type="term" value="C:mitochondrial matrix"/>
    <property type="evidence" value="ECO:0007669"/>
    <property type="project" value="EnsemblFungi"/>
</dbReference>
<dbReference type="PANTHER" id="PTHR10826">
    <property type="entry name" value="COMPLEMENT COMPONENT 1"/>
    <property type="match status" value="1"/>
</dbReference>
<dbReference type="SUPFAM" id="SSF54529">
    <property type="entry name" value="Mitochondrial glycoprotein MAM33-like"/>
    <property type="match status" value="1"/>
</dbReference>
<dbReference type="InterPro" id="IPR036561">
    <property type="entry name" value="MAM33_sf"/>
</dbReference>
<evidence type="ECO:0008006" key="3">
    <source>
        <dbReference type="Google" id="ProtNLM"/>
    </source>
</evidence>
<dbReference type="GO" id="GO:1902775">
    <property type="term" value="P:mitochondrial large ribosomal subunit assembly"/>
    <property type="evidence" value="ECO:0007669"/>
    <property type="project" value="EnsemblFungi"/>
</dbReference>
<dbReference type="Gene3D" id="3.10.280.10">
    <property type="entry name" value="Mitochondrial glycoprotein"/>
    <property type="match status" value="1"/>
</dbReference>
<dbReference type="Proteomes" id="UP000000267">
    <property type="component" value="Unassembled WGS sequence"/>
</dbReference>
<protein>
    <recommendedName>
        <fullName evidence="3">Mitochondrial acidic protein MAM33</fullName>
    </recommendedName>
</protein>
<dbReference type="PhylomeDB" id="A7TRY2"/>
<sequence>MSLRFIASKSLNNFNRTLLVRKNNLNLINFRRNFISSIVLKNQISTKVNDILKSEHNLEIENIKSQDFSNETFNNFLQKYDFSLIDNSNGKNMSEIKKTTNDETIHVFFDVAQVANLPFDPMANNANNDQAQSNEMITEEDFDSLSDNFANVNVVITNNSNKKTVSFELLMNLAEGSFYIDSVTPYENEQKALDESAEAEVSRELVYHGPPFSNLDEELQESLELYLESRGITSELSSFITSYSEFKENHEYVNWLDNLKQFFGN</sequence>
<evidence type="ECO:0000313" key="1">
    <source>
        <dbReference type="EMBL" id="EDO14987.1"/>
    </source>
</evidence>
<dbReference type="InParanoid" id="A7TRY2"/>
<reference evidence="1 2" key="1">
    <citation type="journal article" date="2007" name="Proc. Natl. Acad. Sci. U.S.A.">
        <title>Independent sorting-out of thousands of duplicated gene pairs in two yeast species descended from a whole-genome duplication.</title>
        <authorList>
            <person name="Scannell D.R."/>
            <person name="Frank A.C."/>
            <person name="Conant G.C."/>
            <person name="Byrne K.P."/>
            <person name="Woolfit M."/>
            <person name="Wolfe K.H."/>
        </authorList>
    </citation>
    <scope>NUCLEOTIDE SEQUENCE [LARGE SCALE GENOMIC DNA]</scope>
    <source>
        <strain evidence="2">ATCC 22028 / DSM 70294 / BCRC 21397 / CBS 2163 / NBRC 10782 / NRRL Y-8283 / UCD 57-17</strain>
    </source>
</reference>
<dbReference type="Pfam" id="PF02330">
    <property type="entry name" value="MAM33"/>
    <property type="match status" value="1"/>
</dbReference>
<evidence type="ECO:0000313" key="2">
    <source>
        <dbReference type="Proteomes" id="UP000000267"/>
    </source>
</evidence>
<dbReference type="GO" id="GO:0009060">
    <property type="term" value="P:aerobic respiration"/>
    <property type="evidence" value="ECO:0007669"/>
    <property type="project" value="EnsemblFungi"/>
</dbReference>
<dbReference type="GO" id="GO:0042256">
    <property type="term" value="P:cytosolic ribosome assembly"/>
    <property type="evidence" value="ECO:0007669"/>
    <property type="project" value="TreeGrafter"/>
</dbReference>
<dbReference type="OrthoDB" id="278212at2759"/>
<dbReference type="InterPro" id="IPR003428">
    <property type="entry name" value="MAM33"/>
</dbReference>
<dbReference type="GO" id="GO:0097177">
    <property type="term" value="F:mitochondrial ribosome binding"/>
    <property type="evidence" value="ECO:0007669"/>
    <property type="project" value="EnsemblFungi"/>
</dbReference>
<organism evidence="2">
    <name type="scientific">Vanderwaltozyma polyspora (strain ATCC 22028 / DSM 70294 / BCRC 21397 / CBS 2163 / NBRC 10782 / NRRL Y-8283 / UCD 57-17)</name>
    <name type="common">Kluyveromyces polysporus</name>
    <dbReference type="NCBI Taxonomy" id="436907"/>
    <lineage>
        <taxon>Eukaryota</taxon>
        <taxon>Fungi</taxon>
        <taxon>Dikarya</taxon>
        <taxon>Ascomycota</taxon>
        <taxon>Saccharomycotina</taxon>
        <taxon>Saccharomycetes</taxon>
        <taxon>Saccharomycetales</taxon>
        <taxon>Saccharomycetaceae</taxon>
        <taxon>Vanderwaltozyma</taxon>
    </lineage>
</organism>